<organism evidence="1 2">
    <name type="scientific">Sphingomonas psychrotolerans</name>
    <dbReference type="NCBI Taxonomy" id="1327635"/>
    <lineage>
        <taxon>Bacteria</taxon>
        <taxon>Pseudomonadati</taxon>
        <taxon>Pseudomonadota</taxon>
        <taxon>Alphaproteobacteria</taxon>
        <taxon>Sphingomonadales</taxon>
        <taxon>Sphingomonadaceae</taxon>
        <taxon>Sphingomonas</taxon>
    </lineage>
</organism>
<dbReference type="EMBL" id="CP024923">
    <property type="protein sequence ID" value="ATY32666.1"/>
    <property type="molecule type" value="Genomic_DNA"/>
</dbReference>
<evidence type="ECO:0000313" key="1">
    <source>
        <dbReference type="EMBL" id="ATY32666.1"/>
    </source>
</evidence>
<protein>
    <submittedName>
        <fullName evidence="1">Uncharacterized protein</fullName>
    </submittedName>
</protein>
<proteinExistence type="predicted"/>
<accession>A0A2K8MJC1</accession>
<dbReference type="AlphaFoldDB" id="A0A2K8MJC1"/>
<keyword evidence="2" id="KW-1185">Reference proteome</keyword>
<reference evidence="1 2" key="1">
    <citation type="submission" date="2017-11" db="EMBL/GenBank/DDBJ databases">
        <title>Complete genome sequence of Sphingomonas sp. Strain Cra20, a psychrotolerant potential plant growth promoting rhizobacteria.</title>
        <authorList>
            <person name="Luo Y."/>
        </authorList>
    </citation>
    <scope>NUCLEOTIDE SEQUENCE [LARGE SCALE GENOMIC DNA]</scope>
    <source>
        <strain evidence="1 2">Cra20</strain>
    </source>
</reference>
<dbReference type="Proteomes" id="UP000229081">
    <property type="component" value="Chromosome"/>
</dbReference>
<gene>
    <name evidence="1" type="ORF">CVN68_12340</name>
</gene>
<sequence length="68" mass="7333">MDAAQRDDSGQIREDIACPSGITAMSATARRWSLSTQSRFEISRMTTSTAISAPAKTFRNISPEVSPA</sequence>
<evidence type="ECO:0000313" key="2">
    <source>
        <dbReference type="Proteomes" id="UP000229081"/>
    </source>
</evidence>
<dbReference type="KEGG" id="sphc:CVN68_12340"/>
<name>A0A2K8MJC1_9SPHN</name>